<feature type="compositionally biased region" description="Basic and acidic residues" evidence="1">
    <location>
        <begin position="48"/>
        <end position="60"/>
    </location>
</feature>
<accession>A0AAN8ABQ3</accession>
<dbReference type="AlphaFoldDB" id="A0AAN8ABQ3"/>
<feature type="compositionally biased region" description="Basic and acidic residues" evidence="1">
    <location>
        <begin position="10"/>
        <end position="24"/>
    </location>
</feature>
<evidence type="ECO:0000313" key="3">
    <source>
        <dbReference type="Proteomes" id="UP001346869"/>
    </source>
</evidence>
<reference evidence="2 3" key="1">
    <citation type="journal article" date="2023" name="Genes (Basel)">
        <title>Chromosome-Level Genome Assembly and Circadian Gene Repertoire of the Patagonia Blennie Eleginops maclovinus-The Closest Ancestral Proxy of Antarctic Cryonotothenioids.</title>
        <authorList>
            <person name="Cheng C.C."/>
            <person name="Rivera-Colon A.G."/>
            <person name="Minhas B.F."/>
            <person name="Wilson L."/>
            <person name="Rayamajhi N."/>
            <person name="Vargas-Chacoff L."/>
            <person name="Catchen J.M."/>
        </authorList>
    </citation>
    <scope>NUCLEOTIDE SEQUENCE [LARGE SCALE GENOMIC DNA]</scope>
    <source>
        <strain evidence="2">JMC-PN-2008</strain>
    </source>
</reference>
<gene>
    <name evidence="2" type="ORF">PBY51_009017</name>
</gene>
<comment type="caution">
    <text evidence="2">The sequence shown here is derived from an EMBL/GenBank/DDBJ whole genome shotgun (WGS) entry which is preliminary data.</text>
</comment>
<sequence length="94" mass="10381">MESSSESQQEPEKTLHHAELKEHLSTPAAVVSGDDPVLLTPGRMSQRQVKERDKDKEKEAGLQTPNRELVTTPSALSPGVSYTHGKKPSEDYLE</sequence>
<name>A0AAN8ABQ3_ELEMC</name>
<dbReference type="EMBL" id="JAUZQC010000024">
    <property type="protein sequence ID" value="KAK5849368.1"/>
    <property type="molecule type" value="Genomic_DNA"/>
</dbReference>
<feature type="region of interest" description="Disordered" evidence="1">
    <location>
        <begin position="1"/>
        <end position="94"/>
    </location>
</feature>
<reference evidence="2 3" key="2">
    <citation type="journal article" date="2023" name="Mol. Biol. Evol.">
        <title>Genomics of Secondarily Temperate Adaptation in the Only Non-Antarctic Icefish.</title>
        <authorList>
            <person name="Rivera-Colon A.G."/>
            <person name="Rayamajhi N."/>
            <person name="Minhas B.F."/>
            <person name="Madrigal G."/>
            <person name="Bilyk K.T."/>
            <person name="Yoon V."/>
            <person name="Hune M."/>
            <person name="Gregory S."/>
            <person name="Cheng C.H.C."/>
            <person name="Catchen J.M."/>
        </authorList>
    </citation>
    <scope>NUCLEOTIDE SEQUENCE [LARGE SCALE GENOMIC DNA]</scope>
    <source>
        <strain evidence="2">JMC-PN-2008</strain>
    </source>
</reference>
<evidence type="ECO:0000313" key="2">
    <source>
        <dbReference type="EMBL" id="KAK5849368.1"/>
    </source>
</evidence>
<keyword evidence="3" id="KW-1185">Reference proteome</keyword>
<organism evidence="2 3">
    <name type="scientific">Eleginops maclovinus</name>
    <name type="common">Patagonian blennie</name>
    <name type="synonym">Eleginus maclovinus</name>
    <dbReference type="NCBI Taxonomy" id="56733"/>
    <lineage>
        <taxon>Eukaryota</taxon>
        <taxon>Metazoa</taxon>
        <taxon>Chordata</taxon>
        <taxon>Craniata</taxon>
        <taxon>Vertebrata</taxon>
        <taxon>Euteleostomi</taxon>
        <taxon>Actinopterygii</taxon>
        <taxon>Neopterygii</taxon>
        <taxon>Teleostei</taxon>
        <taxon>Neoteleostei</taxon>
        <taxon>Acanthomorphata</taxon>
        <taxon>Eupercaria</taxon>
        <taxon>Perciformes</taxon>
        <taxon>Notothenioidei</taxon>
        <taxon>Eleginopidae</taxon>
        <taxon>Eleginops</taxon>
    </lineage>
</organism>
<proteinExistence type="predicted"/>
<dbReference type="Proteomes" id="UP001346869">
    <property type="component" value="Unassembled WGS sequence"/>
</dbReference>
<evidence type="ECO:0000256" key="1">
    <source>
        <dbReference type="SAM" id="MobiDB-lite"/>
    </source>
</evidence>
<feature type="compositionally biased region" description="Polar residues" evidence="1">
    <location>
        <begin position="63"/>
        <end position="75"/>
    </location>
</feature>
<protein>
    <submittedName>
        <fullName evidence="2">Uncharacterized protein</fullName>
    </submittedName>
</protein>